<dbReference type="OrthoDB" id="49685at2"/>
<dbReference type="GO" id="GO:0009384">
    <property type="term" value="F:N-acylmannosamine kinase activity"/>
    <property type="evidence" value="ECO:0007669"/>
    <property type="project" value="TreeGrafter"/>
</dbReference>
<dbReference type="CDD" id="cd00092">
    <property type="entry name" value="HTH_CRP"/>
    <property type="match status" value="1"/>
</dbReference>
<feature type="domain" description="HTH marR-type" evidence="2">
    <location>
        <begin position="26"/>
        <end position="75"/>
    </location>
</feature>
<dbReference type="Gene3D" id="3.30.420.40">
    <property type="match status" value="2"/>
</dbReference>
<dbReference type="PANTHER" id="PTHR18964:SF169">
    <property type="entry name" value="N-ACETYLMANNOSAMINE KINASE"/>
    <property type="match status" value="1"/>
</dbReference>
<name>N6U1X9_9HYPH</name>
<feature type="compositionally biased region" description="Polar residues" evidence="1">
    <location>
        <begin position="10"/>
        <end position="20"/>
    </location>
</feature>
<dbReference type="PANTHER" id="PTHR18964">
    <property type="entry name" value="ROK (REPRESSOR, ORF, KINASE) FAMILY"/>
    <property type="match status" value="1"/>
</dbReference>
<dbReference type="InterPro" id="IPR000835">
    <property type="entry name" value="HTH_MarR-typ"/>
</dbReference>
<organism evidence="3 4">
    <name type="scientific">Rhizobium freirei PRF 81</name>
    <dbReference type="NCBI Taxonomy" id="363754"/>
    <lineage>
        <taxon>Bacteria</taxon>
        <taxon>Pseudomonadati</taxon>
        <taxon>Pseudomonadota</taxon>
        <taxon>Alphaproteobacteria</taxon>
        <taxon>Hyphomicrobiales</taxon>
        <taxon>Rhizobiaceae</taxon>
        <taxon>Rhizobium/Agrobacterium group</taxon>
        <taxon>Rhizobium</taxon>
    </lineage>
</organism>
<dbReference type="SUPFAM" id="SSF46785">
    <property type="entry name" value="Winged helix' DNA-binding domain"/>
    <property type="match status" value="1"/>
</dbReference>
<reference evidence="3 4" key="1">
    <citation type="journal article" date="2012" name="BMC Genomics">
        <title>Genomic basis of broad host range and environmental adaptability of Rhizobium tropici CIAT 899 and Rhizobium sp. PRF 81 which are used in inoculants for common bean (Phaseolus vulgaris L.).</title>
        <authorList>
            <person name="Ormeno-Orrillo E."/>
            <person name="Menna P."/>
            <person name="Almeida L.G."/>
            <person name="Ollero F.J."/>
            <person name="Nicolas M.F."/>
            <person name="Pains Rodrigues E."/>
            <person name="Shigueyoshi Nakatani A."/>
            <person name="Silva Batista J.S."/>
            <person name="Oliveira Chueire L.M."/>
            <person name="Souza R.C."/>
            <person name="Ribeiro Vasconcelos A.T."/>
            <person name="Megias M."/>
            <person name="Hungria M."/>
            <person name="Martinez-Romero E."/>
        </authorList>
    </citation>
    <scope>NUCLEOTIDE SEQUENCE [LARGE SCALE GENOMIC DNA]</scope>
    <source>
        <strain evidence="3 4">PRF 81</strain>
    </source>
</reference>
<dbReference type="RefSeq" id="WP_004127650.1">
    <property type="nucleotide sequence ID" value="NZ_AQHN01000089.1"/>
</dbReference>
<evidence type="ECO:0000256" key="1">
    <source>
        <dbReference type="SAM" id="MobiDB-lite"/>
    </source>
</evidence>
<dbReference type="InterPro" id="IPR000600">
    <property type="entry name" value="ROK"/>
</dbReference>
<dbReference type="Gene3D" id="1.10.10.10">
    <property type="entry name" value="Winged helix-like DNA-binding domain superfamily/Winged helix DNA-binding domain"/>
    <property type="match status" value="1"/>
</dbReference>
<feature type="region of interest" description="Disordered" evidence="1">
    <location>
        <begin position="1"/>
        <end position="20"/>
    </location>
</feature>
<dbReference type="GO" id="GO:0019262">
    <property type="term" value="P:N-acetylneuraminate catabolic process"/>
    <property type="evidence" value="ECO:0007669"/>
    <property type="project" value="TreeGrafter"/>
</dbReference>
<dbReference type="GO" id="GO:0003700">
    <property type="term" value="F:DNA-binding transcription factor activity"/>
    <property type="evidence" value="ECO:0007669"/>
    <property type="project" value="InterPro"/>
</dbReference>
<sequence length="399" mass="42293">MNDKRPIRATSGTNHEGTSAHNRRVIIDALRLNGALSRADLARATRLTKQTVSNIMEELENDGLVTSRETVRRGRGQPSTPYGLVPEGAFAIGLQIDRHITRAIAVDLVGNVLIRKEANLPAGGPVTGTPVVLQLVEDVRAELKQRVAQAEKRLVGLGVAMPGPFGIDQDDAENPWMMGPWQRFPLLETLSAGTGLNVTLQNDAAACATAERMVGAAHGLDHAVCLYVGYGIGAGLILGGELYRGARSNAGEIGMALLSAGGGKTVEHSASLASLYEHLGVDPMAPDIYALIDERAAANDPDILAWIEKAAVDLRWSVHLIETVFDPQTVILCGGAPAALATRLIEAMQPLLPSNADHAGRVLPRLQLGMTDPWAVARGAAAEPIGHAFDPRFSAILKS</sequence>
<evidence type="ECO:0000313" key="3">
    <source>
        <dbReference type="EMBL" id="ENN84388.1"/>
    </source>
</evidence>
<dbReference type="EMBL" id="AQHN01000089">
    <property type="protein sequence ID" value="ENN84388.1"/>
    <property type="molecule type" value="Genomic_DNA"/>
</dbReference>
<dbReference type="InterPro" id="IPR036388">
    <property type="entry name" value="WH-like_DNA-bd_sf"/>
</dbReference>
<dbReference type="Proteomes" id="UP000012429">
    <property type="component" value="Unassembled WGS sequence"/>
</dbReference>
<comment type="caution">
    <text evidence="3">The sequence shown here is derived from an EMBL/GenBank/DDBJ whole genome shotgun (WGS) entry which is preliminary data.</text>
</comment>
<dbReference type="AlphaFoldDB" id="N6U1X9"/>
<dbReference type="InterPro" id="IPR043129">
    <property type="entry name" value="ATPase_NBD"/>
</dbReference>
<dbReference type="Pfam" id="PF12802">
    <property type="entry name" value="MarR_2"/>
    <property type="match status" value="1"/>
</dbReference>
<dbReference type="PATRIC" id="fig|363754.4.peg.6233"/>
<keyword evidence="4" id="KW-1185">Reference proteome</keyword>
<dbReference type="InterPro" id="IPR036390">
    <property type="entry name" value="WH_DNA-bd_sf"/>
</dbReference>
<dbReference type="SUPFAM" id="SSF53067">
    <property type="entry name" value="Actin-like ATPase domain"/>
    <property type="match status" value="1"/>
</dbReference>
<dbReference type="Pfam" id="PF00480">
    <property type="entry name" value="ROK"/>
    <property type="match status" value="1"/>
</dbReference>
<protein>
    <submittedName>
        <fullName evidence="3">Transcriptional regulator</fullName>
    </submittedName>
</protein>
<dbReference type="STRING" id="363754.RHSP_23176"/>
<proteinExistence type="predicted"/>
<evidence type="ECO:0000259" key="2">
    <source>
        <dbReference type="Pfam" id="PF12802"/>
    </source>
</evidence>
<gene>
    <name evidence="3" type="ORF">RHSP_23176</name>
</gene>
<accession>N6U1X9</accession>
<evidence type="ECO:0000313" key="4">
    <source>
        <dbReference type="Proteomes" id="UP000012429"/>
    </source>
</evidence>